<name>A0A146K7R1_9EUKA</name>
<accession>A0A146K7R1</accession>
<dbReference type="EMBL" id="GDID01003726">
    <property type="protein sequence ID" value="JAP92880.1"/>
    <property type="molecule type" value="Transcribed_RNA"/>
</dbReference>
<proteinExistence type="predicted"/>
<protein>
    <submittedName>
        <fullName evidence="1">Uncharacterized protein</fullName>
    </submittedName>
</protein>
<organism evidence="1">
    <name type="scientific">Trepomonas sp. PC1</name>
    <dbReference type="NCBI Taxonomy" id="1076344"/>
    <lineage>
        <taxon>Eukaryota</taxon>
        <taxon>Metamonada</taxon>
        <taxon>Diplomonadida</taxon>
        <taxon>Hexamitidae</taxon>
        <taxon>Hexamitinae</taxon>
        <taxon>Trepomonas</taxon>
    </lineage>
</organism>
<evidence type="ECO:0000313" key="1">
    <source>
        <dbReference type="EMBL" id="JAP92880.1"/>
    </source>
</evidence>
<gene>
    <name evidence="1" type="ORF">TPC1_15033</name>
</gene>
<feature type="non-terminal residue" evidence="1">
    <location>
        <position position="1"/>
    </location>
</feature>
<reference evidence="1" key="1">
    <citation type="submission" date="2015-07" db="EMBL/GenBank/DDBJ databases">
        <title>Adaptation to a free-living lifestyle via gene acquisitions in the diplomonad Trepomonas sp. PC1.</title>
        <authorList>
            <person name="Xu F."/>
            <person name="Jerlstrom-Hultqvist J."/>
            <person name="Kolisko M."/>
            <person name="Simpson A.G.B."/>
            <person name="Roger A.J."/>
            <person name="Svard S.G."/>
            <person name="Andersson J.O."/>
        </authorList>
    </citation>
    <scope>NUCLEOTIDE SEQUENCE</scope>
    <source>
        <strain evidence="1">PC1</strain>
    </source>
</reference>
<sequence>VQYPQQLKLDQQYQYQNAQELIIEDPFKIRDFLYKAPIQQNIAHDEKSKILNMLHSQKAISFSCQSIYYSRGNQIFKSAQETANVNSMADLPSILKPYSSKMSQAFLDDVAEKLLEAESKNDDMVFKSCFLAQQLSQIGYQKNQIIDDDGLYHYLECSKQPDEPSVLFFTRAMMQLISVLFCSPFCQEPTVKQFKTEQIYQLEDDQTELQARRFNLQKFFEHYLLQKIQAMNDTNKVIYNILLNRFNVAAKILQQNNYHKLALIVSSGKQIQVQKDFSVGKLDTKMIYEAVNGNVEELKRQGLLGNWFEELAFQVCKKKSVSEAIGRFQCNHPMFKMIQIYCGILQPDAIKEICQVVPAVCGFLISRIFKGFVDKFDGLVQMYAMNLVIETKDQQFVRWCGDKQQNKFSKCFGAQQNADIDSEVWRQILIYKGREQAVEDNAADDFFDLDGFLE</sequence>
<dbReference type="AlphaFoldDB" id="A0A146K7R1"/>